<comment type="caution">
    <text evidence="2">The sequence shown here is derived from an EMBL/GenBank/DDBJ whole genome shotgun (WGS) entry which is preliminary data.</text>
</comment>
<dbReference type="InterPro" id="IPR035172">
    <property type="entry name" value="DUF5302"/>
</dbReference>
<dbReference type="Pfam" id="PF17227">
    <property type="entry name" value="DUF5302"/>
    <property type="match status" value="1"/>
</dbReference>
<organism evidence="2 3">
    <name type="scientific">Amycolatopsis sulphurea</name>
    <dbReference type="NCBI Taxonomy" id="76022"/>
    <lineage>
        <taxon>Bacteria</taxon>
        <taxon>Bacillati</taxon>
        <taxon>Actinomycetota</taxon>
        <taxon>Actinomycetes</taxon>
        <taxon>Pseudonocardiales</taxon>
        <taxon>Pseudonocardiaceae</taxon>
        <taxon>Amycolatopsis</taxon>
    </lineage>
</organism>
<dbReference type="RefSeq" id="WP_098513900.1">
    <property type="nucleotide sequence ID" value="NZ_JBIAKZ010000056.1"/>
</dbReference>
<proteinExistence type="predicted"/>
<gene>
    <name evidence="2" type="ORF">ATK36_5301</name>
</gene>
<evidence type="ECO:0000313" key="2">
    <source>
        <dbReference type="EMBL" id="PFG50099.1"/>
    </source>
</evidence>
<name>A0A2A9FI43_9PSEU</name>
<dbReference type="EMBL" id="PDJK01000002">
    <property type="protein sequence ID" value="PFG50099.1"/>
    <property type="molecule type" value="Genomic_DNA"/>
</dbReference>
<protein>
    <recommendedName>
        <fullName evidence="4">DUF5302 domain-containing protein</fullName>
    </recommendedName>
</protein>
<evidence type="ECO:0000313" key="3">
    <source>
        <dbReference type="Proteomes" id="UP000243542"/>
    </source>
</evidence>
<dbReference type="AlphaFoldDB" id="A0A2A9FI43"/>
<sequence length="61" mass="6837">MSEPQPSRSGEEDDTKRKFREALERKQAQSRSGASHEDGGARNRQAHGPAANKRTFRRKSG</sequence>
<evidence type="ECO:0008006" key="4">
    <source>
        <dbReference type="Google" id="ProtNLM"/>
    </source>
</evidence>
<accession>A0A2A9FI43</accession>
<dbReference type="Proteomes" id="UP000243542">
    <property type="component" value="Unassembled WGS sequence"/>
</dbReference>
<reference evidence="2 3" key="1">
    <citation type="submission" date="2017-10" db="EMBL/GenBank/DDBJ databases">
        <title>Sequencing the genomes of 1000 actinobacteria strains.</title>
        <authorList>
            <person name="Klenk H.-P."/>
        </authorList>
    </citation>
    <scope>NUCLEOTIDE SEQUENCE [LARGE SCALE GENOMIC DNA]</scope>
    <source>
        <strain evidence="2 3">DSM 46092</strain>
    </source>
</reference>
<keyword evidence="3" id="KW-1185">Reference proteome</keyword>
<evidence type="ECO:0000256" key="1">
    <source>
        <dbReference type="SAM" id="MobiDB-lite"/>
    </source>
</evidence>
<feature type="compositionally biased region" description="Basic and acidic residues" evidence="1">
    <location>
        <begin position="14"/>
        <end position="27"/>
    </location>
</feature>
<feature type="region of interest" description="Disordered" evidence="1">
    <location>
        <begin position="1"/>
        <end position="61"/>
    </location>
</feature>